<dbReference type="InterPro" id="IPR009057">
    <property type="entry name" value="Homeodomain-like_sf"/>
</dbReference>
<dbReference type="InterPro" id="IPR036162">
    <property type="entry name" value="Resolvase-like_N_sf"/>
</dbReference>
<sequence length="200" mass="21169">MTTTSAPVSGQLLGYARVSTTAQDESLQLDALAAAGAERVFTDRITGSVLDRPGLDELLAYCRSGDTIVVYSLSRLSRSTRDLLRLADELAARGVGLRSLTEPVDTSTSSPYGQFTLSLLGALAELERGILRERTRDGVAAARARGRVGGRRPVDPSKVSAAADLVAAGRSVAEAAKIVGLGRSTLYRALRDDRHETVPT</sequence>
<dbReference type="RefSeq" id="WP_213243928.1">
    <property type="nucleotide sequence ID" value="NZ_CP045806.1"/>
</dbReference>
<evidence type="ECO:0000256" key="1">
    <source>
        <dbReference type="ARBA" id="ARBA00009913"/>
    </source>
</evidence>
<dbReference type="PROSITE" id="PS00397">
    <property type="entry name" value="RECOMBINASES_1"/>
    <property type="match status" value="1"/>
</dbReference>
<keyword evidence="3" id="KW-0238">DNA-binding</keyword>
<dbReference type="Gene3D" id="1.10.10.60">
    <property type="entry name" value="Homeodomain-like"/>
    <property type="match status" value="1"/>
</dbReference>
<dbReference type="CDD" id="cd03768">
    <property type="entry name" value="SR_ResInv"/>
    <property type="match status" value="1"/>
</dbReference>
<dbReference type="PROSITE" id="PS51736">
    <property type="entry name" value="RECOMBINASES_3"/>
    <property type="match status" value="1"/>
</dbReference>
<dbReference type="SMART" id="SM00857">
    <property type="entry name" value="Resolvase"/>
    <property type="match status" value="1"/>
</dbReference>
<proteinExistence type="inferred from homology"/>
<dbReference type="Pfam" id="PF00239">
    <property type="entry name" value="Resolvase"/>
    <property type="match status" value="1"/>
</dbReference>
<dbReference type="SUPFAM" id="SSF46689">
    <property type="entry name" value="Homeodomain-like"/>
    <property type="match status" value="1"/>
</dbReference>
<accession>A0ABX6IJG9</accession>
<dbReference type="PANTHER" id="PTHR30461:SF2">
    <property type="entry name" value="SERINE RECOMBINASE PINE-RELATED"/>
    <property type="match status" value="1"/>
</dbReference>
<evidence type="ECO:0000256" key="3">
    <source>
        <dbReference type="ARBA" id="ARBA00023125"/>
    </source>
</evidence>
<feature type="active site" description="O-(5'-phospho-DNA)-serine intermediate" evidence="5">
    <location>
        <position position="19"/>
    </location>
</feature>
<dbReference type="PANTHER" id="PTHR30461">
    <property type="entry name" value="DNA-INVERTASE FROM LAMBDOID PROPHAGE"/>
    <property type="match status" value="1"/>
</dbReference>
<reference evidence="7" key="1">
    <citation type="journal article" date="2021" name="Nat. Microbiol.">
        <title>Cocultivation of an ultrasmall environmental parasitic bacterium with lytic ability against bacteria associated with wastewater foams.</title>
        <authorList>
            <person name="Batinovic S."/>
            <person name="Rose J.J.A."/>
            <person name="Ratcliffe J."/>
            <person name="Seviour R.J."/>
            <person name="Petrovski S."/>
        </authorList>
    </citation>
    <scope>NUCLEOTIDE SEQUENCE</scope>
    <source>
        <strain evidence="7">CON9</strain>
    </source>
</reference>
<evidence type="ECO:0000256" key="5">
    <source>
        <dbReference type="PROSITE-ProRule" id="PRU10137"/>
    </source>
</evidence>
<dbReference type="EMBL" id="CP045809">
    <property type="protein sequence ID" value="QHN35776.1"/>
    <property type="molecule type" value="Genomic_DNA"/>
</dbReference>
<organism evidence="7 8">
    <name type="scientific">Gordonia pseudamarae</name>
    <dbReference type="NCBI Taxonomy" id="2831662"/>
    <lineage>
        <taxon>Bacteria</taxon>
        <taxon>Bacillati</taxon>
        <taxon>Actinomycetota</taxon>
        <taxon>Actinomycetes</taxon>
        <taxon>Mycobacteriales</taxon>
        <taxon>Gordoniaceae</taxon>
        <taxon>Gordonia</taxon>
    </lineage>
</organism>
<dbReference type="SUPFAM" id="SSF53041">
    <property type="entry name" value="Resolvase-like"/>
    <property type="match status" value="1"/>
</dbReference>
<dbReference type="InterPro" id="IPR006118">
    <property type="entry name" value="Recombinase_CS"/>
</dbReference>
<gene>
    <name evidence="7" type="ORF">GII31_13755</name>
</gene>
<evidence type="ECO:0000256" key="4">
    <source>
        <dbReference type="ARBA" id="ARBA00023172"/>
    </source>
</evidence>
<feature type="domain" description="Resolvase/invertase-type recombinase catalytic" evidence="6">
    <location>
        <begin position="11"/>
        <end position="146"/>
    </location>
</feature>
<keyword evidence="8" id="KW-1185">Reference proteome</keyword>
<evidence type="ECO:0000313" key="8">
    <source>
        <dbReference type="Proteomes" id="UP001059836"/>
    </source>
</evidence>
<protein>
    <submittedName>
        <fullName evidence="7">Helix-turn-helix domain-containing protein</fullName>
    </submittedName>
</protein>
<evidence type="ECO:0000313" key="7">
    <source>
        <dbReference type="EMBL" id="QHN35776.1"/>
    </source>
</evidence>
<dbReference type="InterPro" id="IPR050639">
    <property type="entry name" value="SSR_resolvase"/>
</dbReference>
<keyword evidence="2" id="KW-0229">DNA integration</keyword>
<keyword evidence="4" id="KW-0233">DNA recombination</keyword>
<dbReference type="Pfam" id="PF02796">
    <property type="entry name" value="HTH_7"/>
    <property type="match status" value="1"/>
</dbReference>
<dbReference type="Proteomes" id="UP001059836">
    <property type="component" value="Chromosome"/>
</dbReference>
<comment type="similarity">
    <text evidence="1">Belongs to the site-specific recombinase resolvase family.</text>
</comment>
<dbReference type="InterPro" id="IPR006119">
    <property type="entry name" value="Resolv_N"/>
</dbReference>
<evidence type="ECO:0000259" key="6">
    <source>
        <dbReference type="PROSITE" id="PS51736"/>
    </source>
</evidence>
<dbReference type="Gene3D" id="3.40.50.1390">
    <property type="entry name" value="Resolvase, N-terminal catalytic domain"/>
    <property type="match status" value="1"/>
</dbReference>
<evidence type="ECO:0000256" key="2">
    <source>
        <dbReference type="ARBA" id="ARBA00022908"/>
    </source>
</evidence>
<name>A0ABX6IJG9_9ACTN</name>
<dbReference type="InterPro" id="IPR006120">
    <property type="entry name" value="Resolvase_HTH_dom"/>
</dbReference>